<proteinExistence type="predicted"/>
<dbReference type="Proteomes" id="UP000249605">
    <property type="component" value="Plasmid unnamed7"/>
</dbReference>
<keyword evidence="3" id="KW-0614">Plasmid</keyword>
<geneLocation type="plasmid" evidence="3 4">
    <name>unnamed7</name>
</geneLocation>
<feature type="domain" description="HTH luxR-type" evidence="2">
    <location>
        <begin position="195"/>
        <end position="260"/>
    </location>
</feature>
<dbReference type="GO" id="GO:0006355">
    <property type="term" value="P:regulation of DNA-templated transcription"/>
    <property type="evidence" value="ECO:0007669"/>
    <property type="project" value="InterPro"/>
</dbReference>
<evidence type="ECO:0000313" key="3">
    <source>
        <dbReference type="EMBL" id="AWU96285.1"/>
    </source>
</evidence>
<evidence type="ECO:0000259" key="2">
    <source>
        <dbReference type="PROSITE" id="PS50043"/>
    </source>
</evidence>
<dbReference type="SMART" id="SM00421">
    <property type="entry name" value="HTH_LUXR"/>
    <property type="match status" value="1"/>
</dbReference>
<dbReference type="InterPro" id="IPR000792">
    <property type="entry name" value="Tscrpt_reg_LuxR_C"/>
</dbReference>
<protein>
    <submittedName>
        <fullName evidence="3">DNA-binding response regulator</fullName>
    </submittedName>
</protein>
<dbReference type="GO" id="GO:0003677">
    <property type="term" value="F:DNA binding"/>
    <property type="evidence" value="ECO:0007669"/>
    <property type="project" value="UniProtKB-KW"/>
</dbReference>
<gene>
    <name evidence="3" type="ORF">DM194_18450</name>
</gene>
<dbReference type="RefSeq" id="WP_111069028.1">
    <property type="nucleotide sequence ID" value="NZ_CP029831.1"/>
</dbReference>
<dbReference type="CDD" id="cd06170">
    <property type="entry name" value="LuxR_C_like"/>
    <property type="match status" value="1"/>
</dbReference>
<dbReference type="Gene3D" id="3.40.50.2300">
    <property type="match status" value="1"/>
</dbReference>
<reference evidence="3 4" key="1">
    <citation type="submission" date="2018-06" db="EMBL/GenBank/DDBJ databases">
        <title>Complete genome sequencing of Azospirillum sp. M2T2B2.</title>
        <authorList>
            <person name="Heo J."/>
            <person name="Kim S.-J."/>
            <person name="Kwon S.-W."/>
            <person name="Anandham R."/>
        </authorList>
    </citation>
    <scope>NUCLEOTIDE SEQUENCE [LARGE SCALE GENOMIC DNA]</scope>
    <source>
        <strain evidence="3 4">M2T2B2</strain>
        <plasmid evidence="3 4">unnamed7</plasmid>
    </source>
</reference>
<accession>A0A2U9S9U2</accession>
<dbReference type="AlphaFoldDB" id="A0A2U9S9U2"/>
<dbReference type="KEGG" id="azm:DM194_18450"/>
<sequence>MTDRIRVIVHNQSRLLRESILNILDDCFEVIDPQSRLATGLSPKTAWNGRANGAGDRYAAGSLAGGAVVTLEPQAGNGGSERAGEQQAGERTADIVLFDLASLKTDAWNFRSWYGEDAKLAMIADEFSAHHMRMALRFGVRGYLLNRMAPSAFVLALRLIHAGEPVVPEECFDYFSPTALRRGGEDGSVTQHESELLGYPGLYPRHARILKLIMDGCSNKEIAREMLMTEDLVKLHVRHIMQTINVRNRTQAALWAAQSGIIQEMEYFLERTVP</sequence>
<organism evidence="3 4">
    <name type="scientific">Azospirillum ramasamyi</name>
    <dbReference type="NCBI Taxonomy" id="682998"/>
    <lineage>
        <taxon>Bacteria</taxon>
        <taxon>Pseudomonadati</taxon>
        <taxon>Pseudomonadota</taxon>
        <taxon>Alphaproteobacteria</taxon>
        <taxon>Rhodospirillales</taxon>
        <taxon>Azospirillaceae</taxon>
        <taxon>Azospirillum</taxon>
    </lineage>
</organism>
<dbReference type="InterPro" id="IPR039420">
    <property type="entry name" value="WalR-like"/>
</dbReference>
<evidence type="ECO:0000256" key="1">
    <source>
        <dbReference type="ARBA" id="ARBA00023125"/>
    </source>
</evidence>
<dbReference type="PROSITE" id="PS50043">
    <property type="entry name" value="HTH_LUXR_2"/>
    <property type="match status" value="1"/>
</dbReference>
<keyword evidence="4" id="KW-1185">Reference proteome</keyword>
<dbReference type="Pfam" id="PF00196">
    <property type="entry name" value="GerE"/>
    <property type="match status" value="1"/>
</dbReference>
<evidence type="ECO:0000313" key="4">
    <source>
        <dbReference type="Proteomes" id="UP000249605"/>
    </source>
</evidence>
<dbReference type="PANTHER" id="PTHR43214">
    <property type="entry name" value="TWO-COMPONENT RESPONSE REGULATOR"/>
    <property type="match status" value="1"/>
</dbReference>
<dbReference type="SUPFAM" id="SSF46894">
    <property type="entry name" value="C-terminal effector domain of the bipartite response regulators"/>
    <property type="match status" value="1"/>
</dbReference>
<dbReference type="EMBL" id="CP029831">
    <property type="protein sequence ID" value="AWU96285.1"/>
    <property type="molecule type" value="Genomic_DNA"/>
</dbReference>
<name>A0A2U9S9U2_9PROT</name>
<dbReference type="InterPro" id="IPR016032">
    <property type="entry name" value="Sig_transdc_resp-reg_C-effctor"/>
</dbReference>
<keyword evidence="1 3" id="KW-0238">DNA-binding</keyword>
<dbReference type="OrthoDB" id="7826527at2"/>